<sequence>MEIEKYEVILSNDSLAFQQRVNYYLKNGWQLVGSVSVTASKNYLGNEKTLYSQAVIKIKKEQ</sequence>
<name>A0A0N1ECN8_9HELI</name>
<evidence type="ECO:0000259" key="1">
    <source>
        <dbReference type="Pfam" id="PF08410"/>
    </source>
</evidence>
<organism evidence="2 3">
    <name type="scientific">Helicobacter pullorum</name>
    <dbReference type="NCBI Taxonomy" id="35818"/>
    <lineage>
        <taxon>Bacteria</taxon>
        <taxon>Pseudomonadati</taxon>
        <taxon>Campylobacterota</taxon>
        <taxon>Epsilonproteobacteria</taxon>
        <taxon>Campylobacterales</taxon>
        <taxon>Helicobacteraceae</taxon>
        <taxon>Helicobacter</taxon>
    </lineage>
</organism>
<dbReference type="Pfam" id="PF08410">
    <property type="entry name" value="DUF1737"/>
    <property type="match status" value="1"/>
</dbReference>
<reference evidence="2 3" key="1">
    <citation type="submission" date="2014-06" db="EMBL/GenBank/DDBJ databases">
        <title>Helicobacter pullorum isolates in fresh chicken meat - phenotypic and genotypic features.</title>
        <authorList>
            <person name="Borges V."/>
            <person name="Santos A."/>
            <person name="Correia C.B."/>
            <person name="Saraiva M."/>
            <person name="Menard A."/>
            <person name="Vieira L."/>
            <person name="Sampaio D.A."/>
            <person name="Gomes J.P."/>
            <person name="Oleastro M."/>
        </authorList>
    </citation>
    <scope>NUCLEOTIDE SEQUENCE [LARGE SCALE GENOMIC DNA]</scope>
    <source>
        <strain evidence="2 3">229334/12</strain>
    </source>
</reference>
<proteinExistence type="predicted"/>
<comment type="caution">
    <text evidence="2">The sequence shown here is derived from an EMBL/GenBank/DDBJ whole genome shotgun (WGS) entry which is preliminary data.</text>
</comment>
<dbReference type="InterPro" id="IPR013619">
    <property type="entry name" value="DUF1737"/>
</dbReference>
<feature type="domain" description="DUF1737" evidence="1">
    <location>
        <begin position="5"/>
        <end position="57"/>
    </location>
</feature>
<protein>
    <recommendedName>
        <fullName evidence="1">DUF1737 domain-containing protein</fullName>
    </recommendedName>
</protein>
<dbReference type="AlphaFoldDB" id="A0A0N1ECN8"/>
<evidence type="ECO:0000313" key="3">
    <source>
        <dbReference type="Proteomes" id="UP000037997"/>
    </source>
</evidence>
<gene>
    <name evidence="2" type="ORF">HPU229334_08205</name>
</gene>
<evidence type="ECO:0000313" key="2">
    <source>
        <dbReference type="EMBL" id="KPH55424.1"/>
    </source>
</evidence>
<dbReference type="Proteomes" id="UP000037997">
    <property type="component" value="Unassembled WGS sequence"/>
</dbReference>
<dbReference type="PATRIC" id="fig|35818.11.peg.1622"/>
<accession>A0A0N1ECN8</accession>
<dbReference type="RefSeq" id="WP_005022163.1">
    <property type="nucleotide sequence ID" value="NZ_CABKNZ010000042.1"/>
</dbReference>
<dbReference type="EMBL" id="JNOC01000043">
    <property type="protein sequence ID" value="KPH55424.1"/>
    <property type="molecule type" value="Genomic_DNA"/>
</dbReference>